<keyword evidence="11" id="KW-1185">Reference proteome</keyword>
<dbReference type="PANTHER" id="PTHR20941">
    <property type="entry name" value="FOLATE SYNTHESIS PROTEINS"/>
    <property type="match status" value="1"/>
</dbReference>
<evidence type="ECO:0000256" key="6">
    <source>
        <dbReference type="ARBA" id="ARBA00022723"/>
    </source>
</evidence>
<comment type="catalytic activity">
    <reaction evidence="1">
        <text>(7,8-dihydropterin-6-yl)methyl diphosphate + 4-aminobenzoate = 7,8-dihydropteroate + diphosphate</text>
        <dbReference type="Rhea" id="RHEA:19949"/>
        <dbReference type="ChEBI" id="CHEBI:17836"/>
        <dbReference type="ChEBI" id="CHEBI:17839"/>
        <dbReference type="ChEBI" id="CHEBI:33019"/>
        <dbReference type="ChEBI" id="CHEBI:72950"/>
        <dbReference type="EC" id="2.5.1.15"/>
    </reaction>
</comment>
<evidence type="ECO:0000313" key="10">
    <source>
        <dbReference type="EMBL" id="MDR5897043.1"/>
    </source>
</evidence>
<feature type="domain" description="Pterin-binding" evidence="9">
    <location>
        <begin position="1"/>
        <end position="251"/>
    </location>
</feature>
<comment type="cofactor">
    <cofactor evidence="2">
        <name>Mg(2+)</name>
        <dbReference type="ChEBI" id="CHEBI:18420"/>
    </cofactor>
</comment>
<evidence type="ECO:0000313" key="11">
    <source>
        <dbReference type="Proteomes" id="UP001269375"/>
    </source>
</evidence>
<dbReference type="PROSITE" id="PS00793">
    <property type="entry name" value="DHPS_2"/>
    <property type="match status" value="1"/>
</dbReference>
<dbReference type="InterPro" id="IPR011005">
    <property type="entry name" value="Dihydropteroate_synth-like_sf"/>
</dbReference>
<protein>
    <recommendedName>
        <fullName evidence="4">dihydropteroate synthase</fullName>
        <ecNumber evidence="4">2.5.1.15</ecNumber>
    </recommendedName>
</protein>
<gene>
    <name evidence="10" type="primary">folP</name>
    <name evidence="10" type="ORF">QC825_13290</name>
</gene>
<organism evidence="10 11">
    <name type="scientific">Larsenimonas suaedae</name>
    <dbReference type="NCBI Taxonomy" id="1851019"/>
    <lineage>
        <taxon>Bacteria</taxon>
        <taxon>Pseudomonadati</taxon>
        <taxon>Pseudomonadota</taxon>
        <taxon>Gammaproteobacteria</taxon>
        <taxon>Oceanospirillales</taxon>
        <taxon>Halomonadaceae</taxon>
        <taxon>Larsenimonas</taxon>
    </lineage>
</organism>
<evidence type="ECO:0000256" key="1">
    <source>
        <dbReference type="ARBA" id="ARBA00000012"/>
    </source>
</evidence>
<dbReference type="NCBIfam" id="TIGR01496">
    <property type="entry name" value="DHPS"/>
    <property type="match status" value="1"/>
</dbReference>
<evidence type="ECO:0000256" key="4">
    <source>
        <dbReference type="ARBA" id="ARBA00012458"/>
    </source>
</evidence>
<dbReference type="GO" id="GO:0004156">
    <property type="term" value="F:dihydropteroate synthase activity"/>
    <property type="evidence" value="ECO:0007669"/>
    <property type="project" value="UniProtKB-EC"/>
</dbReference>
<dbReference type="PANTHER" id="PTHR20941:SF1">
    <property type="entry name" value="FOLIC ACID SYNTHESIS PROTEIN FOL1"/>
    <property type="match status" value="1"/>
</dbReference>
<dbReference type="RefSeq" id="WP_251595266.1">
    <property type="nucleotide sequence ID" value="NZ_JAMLJI010000004.1"/>
</dbReference>
<dbReference type="InterPro" id="IPR045031">
    <property type="entry name" value="DHP_synth-like"/>
</dbReference>
<accession>A0ABU1H0I4</accession>
<keyword evidence="6" id="KW-0479">Metal-binding</keyword>
<evidence type="ECO:0000256" key="8">
    <source>
        <dbReference type="ARBA" id="ARBA00022909"/>
    </source>
</evidence>
<dbReference type="InterPro" id="IPR006390">
    <property type="entry name" value="DHP_synth_dom"/>
</dbReference>
<reference evidence="10 11" key="1">
    <citation type="submission" date="2023-04" db="EMBL/GenBank/DDBJ databases">
        <title>A long-awaited taxogenomic arrangement of the family Halomonadaceae.</title>
        <authorList>
            <person name="De La Haba R."/>
            <person name="Chuvochina M."/>
            <person name="Wittouck S."/>
            <person name="Arahal D.R."/>
            <person name="Sanchez-Porro C."/>
            <person name="Hugenholtz P."/>
            <person name="Ventosa A."/>
        </authorList>
    </citation>
    <scope>NUCLEOTIDE SEQUENCE [LARGE SCALE GENOMIC DNA]</scope>
    <source>
        <strain evidence="10 11">DSM 22428</strain>
    </source>
</reference>
<keyword evidence="8" id="KW-0289">Folate biosynthesis</keyword>
<proteinExistence type="predicted"/>
<dbReference type="Gene3D" id="3.20.20.20">
    <property type="entry name" value="Dihydropteroate synthase-like"/>
    <property type="match status" value="1"/>
</dbReference>
<name>A0ABU1H0I4_9GAMM</name>
<comment type="pathway">
    <text evidence="3">Cofactor biosynthesis; tetrahydrofolate biosynthesis; 7,8-dihydrofolate from 2-amino-4-hydroxy-6-hydroxymethyl-7,8-dihydropteridine diphosphate and 4-aminobenzoate: step 1/2.</text>
</comment>
<comment type="caution">
    <text evidence="10">The sequence shown here is derived from an EMBL/GenBank/DDBJ whole genome shotgun (WGS) entry which is preliminary data.</text>
</comment>
<evidence type="ECO:0000256" key="2">
    <source>
        <dbReference type="ARBA" id="ARBA00001946"/>
    </source>
</evidence>
<dbReference type="CDD" id="cd00739">
    <property type="entry name" value="DHPS"/>
    <property type="match status" value="1"/>
</dbReference>
<dbReference type="EMBL" id="JARWAO010000008">
    <property type="protein sequence ID" value="MDR5897043.1"/>
    <property type="molecule type" value="Genomic_DNA"/>
</dbReference>
<evidence type="ECO:0000256" key="3">
    <source>
        <dbReference type="ARBA" id="ARBA00004763"/>
    </source>
</evidence>
<dbReference type="InterPro" id="IPR000489">
    <property type="entry name" value="Pterin-binding_dom"/>
</dbReference>
<dbReference type="Proteomes" id="UP001269375">
    <property type="component" value="Unassembled WGS sequence"/>
</dbReference>
<dbReference type="Pfam" id="PF00809">
    <property type="entry name" value="Pterin_bind"/>
    <property type="match status" value="1"/>
</dbReference>
<evidence type="ECO:0000256" key="5">
    <source>
        <dbReference type="ARBA" id="ARBA00022679"/>
    </source>
</evidence>
<evidence type="ECO:0000259" key="9">
    <source>
        <dbReference type="PROSITE" id="PS50972"/>
    </source>
</evidence>
<sequence length="262" mass="28121">MGVLNVTPDSFSDGGHYTTMDAAVRQAESMLRDGARIIDIGGESTRPGAEVVSSEEELERVVPVVARLVEEFGCLVSLDTSCPEVMREGAKAGAGIINDVRSLTREGALEAAAASELAVCVMHMRGEPATMQQQVDYDAPIEEEVLRFLEDRIRVCQAAGISMDKMIVDPGFGFAKTIEHNLRLMNRLHSLQSLERPLLVGVSRKSMIGKALGREVEDRLPGGLALAALAVQQGAAILRTHDVGPTVDAVNMAWAVLKEGTN</sequence>
<dbReference type="EC" id="2.5.1.15" evidence="4"/>
<evidence type="ECO:0000256" key="7">
    <source>
        <dbReference type="ARBA" id="ARBA00022842"/>
    </source>
</evidence>
<keyword evidence="7" id="KW-0460">Magnesium</keyword>
<dbReference type="SUPFAM" id="SSF51717">
    <property type="entry name" value="Dihydropteroate synthetase-like"/>
    <property type="match status" value="1"/>
</dbReference>
<keyword evidence="5 10" id="KW-0808">Transferase</keyword>
<dbReference type="PROSITE" id="PS50972">
    <property type="entry name" value="PTERIN_BINDING"/>
    <property type="match status" value="1"/>
</dbReference>